<comment type="caution">
    <text evidence="2">The sequence shown here is derived from an EMBL/GenBank/DDBJ whole genome shotgun (WGS) entry which is preliminary data.</text>
</comment>
<dbReference type="GO" id="GO:0003676">
    <property type="term" value="F:nucleic acid binding"/>
    <property type="evidence" value="ECO:0007669"/>
    <property type="project" value="InterPro"/>
</dbReference>
<evidence type="ECO:0000259" key="1">
    <source>
        <dbReference type="Pfam" id="PF13358"/>
    </source>
</evidence>
<accession>A0AAV2T0D3</accession>
<dbReference type="AlphaFoldDB" id="A0AAV2T0D3"/>
<dbReference type="EMBL" id="CAXLJL010000078">
    <property type="protein sequence ID" value="CAL5130902.1"/>
    <property type="molecule type" value="Genomic_DNA"/>
</dbReference>
<sequence>MVCRLTTGEAVRLVVLFYSSNENVKETVKKFNVEYSSYRVVDDELVEETIRRFNLTGCVRRSHCRRWKLEEKRRPAGRWVWLPGGQVASKRGKTSDKVIASGGPLLSLASTEAQSDWSEVKKEDTVVIRPVSACGETIRQAHWSGAKEEDTIVIRPSNTGGENFRQDGGASSVYIKSEEGNENRGLTKSASDVVTDSLNQPKHRNYNGISLKQRRRITEASERDEDWCMIAEANAVSLSTAYQWFYADPVRYESFPRRVARTRILDDAEVDCLLEWLTVDPTATLESLRMRIRAEFGKNISHCSVGSNIDGRCIAMNKARDSQSGVDAEDIQGNRRGFIRHLMECYAEHKMICWIDEINLNLFCTRKFGRNIRVRKFGALVTSCRGENLHVMSAMTEDGVFSYAIRRQRYSAADCREWVTSVLSDFEQRTAMSDLVIVCDNSPYHSELERVFEEERYRGGRLMWLSPYLPSLNPIENVWNIVKSEVRRKLKEMRCSIVEGDPDGVLSRREWRMQKLESIVLQAMNGMTADRCSSFVKSAWNECMKIAEEDDVICSHD</sequence>
<organism evidence="2 3">
    <name type="scientific">Calicophoron daubneyi</name>
    <name type="common">Rumen fluke</name>
    <name type="synonym">Paramphistomum daubneyi</name>
    <dbReference type="NCBI Taxonomy" id="300641"/>
    <lineage>
        <taxon>Eukaryota</taxon>
        <taxon>Metazoa</taxon>
        <taxon>Spiralia</taxon>
        <taxon>Lophotrochozoa</taxon>
        <taxon>Platyhelminthes</taxon>
        <taxon>Trematoda</taxon>
        <taxon>Digenea</taxon>
        <taxon>Plagiorchiida</taxon>
        <taxon>Pronocephalata</taxon>
        <taxon>Paramphistomoidea</taxon>
        <taxon>Paramphistomidae</taxon>
        <taxon>Calicophoron</taxon>
    </lineage>
</organism>
<evidence type="ECO:0000313" key="3">
    <source>
        <dbReference type="Proteomes" id="UP001497525"/>
    </source>
</evidence>
<dbReference type="SUPFAM" id="SSF46689">
    <property type="entry name" value="Homeodomain-like"/>
    <property type="match status" value="1"/>
</dbReference>
<reference evidence="2" key="1">
    <citation type="submission" date="2024-06" db="EMBL/GenBank/DDBJ databases">
        <authorList>
            <person name="Liu X."/>
            <person name="Lenzi L."/>
            <person name="Haldenby T S."/>
            <person name="Uol C."/>
        </authorList>
    </citation>
    <scope>NUCLEOTIDE SEQUENCE</scope>
</reference>
<evidence type="ECO:0000313" key="2">
    <source>
        <dbReference type="EMBL" id="CAL5130902.1"/>
    </source>
</evidence>
<dbReference type="Pfam" id="PF13358">
    <property type="entry name" value="DDE_3"/>
    <property type="match status" value="1"/>
</dbReference>
<dbReference type="Proteomes" id="UP001497525">
    <property type="component" value="Unassembled WGS sequence"/>
</dbReference>
<protein>
    <recommendedName>
        <fullName evidence="1">Tc1-like transposase DDE domain-containing protein</fullName>
    </recommendedName>
</protein>
<proteinExistence type="predicted"/>
<gene>
    <name evidence="2" type="ORF">CDAUBV1_LOCUS3105</name>
</gene>
<feature type="domain" description="Tc1-like transposase DDE" evidence="1">
    <location>
        <begin position="352"/>
        <end position="488"/>
    </location>
</feature>
<dbReference type="InterPro" id="IPR036397">
    <property type="entry name" value="RNaseH_sf"/>
</dbReference>
<name>A0AAV2T0D3_CALDB</name>
<dbReference type="InterPro" id="IPR038717">
    <property type="entry name" value="Tc1-like_DDE_dom"/>
</dbReference>
<dbReference type="Gene3D" id="3.30.420.10">
    <property type="entry name" value="Ribonuclease H-like superfamily/Ribonuclease H"/>
    <property type="match status" value="1"/>
</dbReference>
<dbReference type="InterPro" id="IPR009057">
    <property type="entry name" value="Homeodomain-like_sf"/>
</dbReference>